<keyword evidence="5" id="KW-0472">Membrane</keyword>
<comment type="caution">
    <text evidence="11">The sequence shown here is derived from an EMBL/GenBank/DDBJ whole genome shotgun (WGS) entry which is preliminary data.</text>
</comment>
<keyword evidence="6" id="KW-0012">Acyltransferase</keyword>
<evidence type="ECO:0000256" key="6">
    <source>
        <dbReference type="ARBA" id="ARBA00023315"/>
    </source>
</evidence>
<evidence type="ECO:0000256" key="4">
    <source>
        <dbReference type="ARBA" id="ARBA00022989"/>
    </source>
</evidence>
<evidence type="ECO:0000313" key="11">
    <source>
        <dbReference type="EMBL" id="MDF0752739.1"/>
    </source>
</evidence>
<evidence type="ECO:0000256" key="3">
    <source>
        <dbReference type="ARBA" id="ARBA00022692"/>
    </source>
</evidence>
<comment type="similarity">
    <text evidence="8">Belongs to the camello family.</text>
</comment>
<evidence type="ECO:0000256" key="9">
    <source>
        <dbReference type="ARBA" id="ARBA00040241"/>
    </source>
</evidence>
<dbReference type="InterPro" id="IPR016181">
    <property type="entry name" value="Acyl_CoA_acyltransferase"/>
</dbReference>
<evidence type="ECO:0000256" key="5">
    <source>
        <dbReference type="ARBA" id="ARBA00023136"/>
    </source>
</evidence>
<reference evidence="11" key="1">
    <citation type="submission" date="2022-07" db="EMBL/GenBank/DDBJ databases">
        <title>Marinobacter iranensis a new bacterium isolate from a hipersaline lake in Iran.</title>
        <authorList>
            <person name="Mohammad A.M.A."/>
            <person name="Cristina S.-P."/>
            <person name="Antonio V."/>
        </authorList>
    </citation>
    <scope>NUCLEOTIDE SEQUENCE</scope>
    <source>
        <strain evidence="11">71-i</strain>
    </source>
</reference>
<proteinExistence type="inferred from homology"/>
<name>A0ABT5YGD8_9GAMM</name>
<evidence type="ECO:0000259" key="10">
    <source>
        <dbReference type="PROSITE" id="PS51186"/>
    </source>
</evidence>
<dbReference type="PANTHER" id="PTHR13947">
    <property type="entry name" value="GNAT FAMILY N-ACETYLTRANSFERASE"/>
    <property type="match status" value="1"/>
</dbReference>
<evidence type="ECO:0000256" key="2">
    <source>
        <dbReference type="ARBA" id="ARBA00022679"/>
    </source>
</evidence>
<dbReference type="Proteomes" id="UP001143391">
    <property type="component" value="Unassembled WGS sequence"/>
</dbReference>
<keyword evidence="3" id="KW-0812">Transmembrane</keyword>
<feature type="domain" description="N-acetyltransferase" evidence="10">
    <location>
        <begin position="5"/>
        <end position="151"/>
    </location>
</feature>
<dbReference type="SUPFAM" id="SSF55729">
    <property type="entry name" value="Acyl-CoA N-acyltransferases (Nat)"/>
    <property type="match status" value="1"/>
</dbReference>
<gene>
    <name evidence="11" type="ORF">NLU14_21145</name>
</gene>
<evidence type="ECO:0000313" key="12">
    <source>
        <dbReference type="Proteomes" id="UP001143391"/>
    </source>
</evidence>
<dbReference type="InterPro" id="IPR050769">
    <property type="entry name" value="NAT_camello-type"/>
</dbReference>
<dbReference type="PANTHER" id="PTHR13947:SF51">
    <property type="entry name" value="N-ACETYLTRANSFERASE 14-RELATED"/>
    <property type="match status" value="1"/>
</dbReference>
<comment type="subcellular location">
    <subcellularLocation>
        <location evidence="1">Membrane</location>
    </subcellularLocation>
</comment>
<evidence type="ECO:0000256" key="8">
    <source>
        <dbReference type="ARBA" id="ARBA00038470"/>
    </source>
</evidence>
<dbReference type="InterPro" id="IPR000182">
    <property type="entry name" value="GNAT_dom"/>
</dbReference>
<accession>A0ABT5YGD8</accession>
<comment type="function">
    <text evidence="7">Probable acetyltransferase.</text>
</comment>
<evidence type="ECO:0000256" key="7">
    <source>
        <dbReference type="ARBA" id="ARBA00037582"/>
    </source>
</evidence>
<dbReference type="Gene3D" id="3.40.630.30">
    <property type="match status" value="1"/>
</dbReference>
<evidence type="ECO:0000256" key="1">
    <source>
        <dbReference type="ARBA" id="ARBA00004370"/>
    </source>
</evidence>
<keyword evidence="12" id="KW-1185">Reference proteome</keyword>
<protein>
    <recommendedName>
        <fullName evidence="9">Probable N-acetyltransferase 14</fullName>
    </recommendedName>
</protein>
<dbReference type="RefSeq" id="WP_275710353.1">
    <property type="nucleotide sequence ID" value="NZ_JANCMW010000024.1"/>
</dbReference>
<dbReference type="PROSITE" id="PS51186">
    <property type="entry name" value="GNAT"/>
    <property type="match status" value="1"/>
</dbReference>
<organism evidence="11 12">
    <name type="scientific">Marinobacter iranensis</name>
    <dbReference type="NCBI Taxonomy" id="2962607"/>
    <lineage>
        <taxon>Bacteria</taxon>
        <taxon>Pseudomonadati</taxon>
        <taxon>Pseudomonadota</taxon>
        <taxon>Gammaproteobacteria</taxon>
        <taxon>Pseudomonadales</taxon>
        <taxon>Marinobacteraceae</taxon>
        <taxon>Marinobacter</taxon>
    </lineage>
</organism>
<dbReference type="EMBL" id="JANCMW010000024">
    <property type="protein sequence ID" value="MDF0752739.1"/>
    <property type="molecule type" value="Genomic_DNA"/>
</dbReference>
<dbReference type="Pfam" id="PF00583">
    <property type="entry name" value="Acetyltransf_1"/>
    <property type="match status" value="1"/>
</dbReference>
<dbReference type="CDD" id="cd04301">
    <property type="entry name" value="NAT_SF"/>
    <property type="match status" value="1"/>
</dbReference>
<keyword evidence="2" id="KW-0808">Transferase</keyword>
<sequence>MNTDISIQKGTPEHLSGIHDLVLEWGYAANESQTGAWLEALLESPNHQIFVAVSNASVVGWAVVERRISLRELFTSEITGLVVSTRARRAGVGRLLVQAVEDWSRTKGLSRVVVRSNVSRSESHGFYPSVGFELTKTAHVYVKDLKGSNKPGKTGA</sequence>
<keyword evidence="4" id="KW-1133">Transmembrane helix</keyword>